<evidence type="ECO:0000313" key="5">
    <source>
        <dbReference type="Proteomes" id="UP001174909"/>
    </source>
</evidence>
<gene>
    <name evidence="4" type="ORF">GBAR_LOCUS15175</name>
</gene>
<protein>
    <recommendedName>
        <fullName evidence="2">N-acetylglucosaminylphosphatidylinositol deacetylase</fullName>
        <ecNumber evidence="2">3.5.1.89</ecNumber>
    </recommendedName>
</protein>
<evidence type="ECO:0000259" key="3">
    <source>
        <dbReference type="Pfam" id="PF00296"/>
    </source>
</evidence>
<comment type="caution">
    <text evidence="4">The sequence shown here is derived from an EMBL/GenBank/DDBJ whole genome shotgun (WGS) entry which is preliminary data.</text>
</comment>
<dbReference type="SUPFAM" id="SSF51679">
    <property type="entry name" value="Bacterial luciferase-like"/>
    <property type="match status" value="1"/>
</dbReference>
<dbReference type="Gene3D" id="3.20.20.30">
    <property type="entry name" value="Luciferase-like domain"/>
    <property type="match status" value="1"/>
</dbReference>
<sequence length="519" mass="58798">MFQETVEVVRKIWSEEFFSHQGTNYRFPVPDTVFSHPSYPPDPYWHEDGRVTRLRVTPRPFQKPHPPLWMTVSTDRSVATAAEMGLKACYWQPPPLRLRERMKLYAEVRSEVEGRPFSLGEDQAVMRSTYVAASMEEARREAEAGIMSAYIFNDPFRGKQVFTNPGEELDAEVKLDWDFLEPRTLLVGSPDDVAEKIQELQEVCNLDYLLVEFAHSGISLKKTLQNLENFGTKVMPRFNACFAHPDDEAFPVGGALAAHASRGVQIRLITATLGEEGEIRQSGSATRDTLGSVRRVELARAVRILGLDDHIVLHYRDSGMVGTPPNEHPQAFVNAPAEVVIERLVEEIRRFRPQVVLTFDPAGLYGHPDHIAIYQHTTEAFKRAADPTAYPQHLINGVEPHAPQRLYYSARPRGFRMEWAQTLRSYGIDFPLPDPNRANDGAPPETSVEVMCALAQMEVKMGCILSHRTQVAPDWPYDRVPREAANKILGREYYIRGWPPVTNDETVSPDFFAALSEED</sequence>
<comment type="similarity">
    <text evidence="1">Belongs to the PIGL family.</text>
</comment>
<dbReference type="InterPro" id="IPR036661">
    <property type="entry name" value="Luciferase-like_sf"/>
</dbReference>
<dbReference type="PANTHER" id="PTHR12993:SF11">
    <property type="entry name" value="N-ACETYLGLUCOSAMINYL-PHOSPHATIDYLINOSITOL DE-N-ACETYLASE"/>
    <property type="match status" value="1"/>
</dbReference>
<dbReference type="PANTHER" id="PTHR12993">
    <property type="entry name" value="N-ACETYLGLUCOSAMINYL-PHOSPHATIDYLINOSITOL DE-N-ACETYLASE-RELATED"/>
    <property type="match status" value="1"/>
</dbReference>
<dbReference type="InterPro" id="IPR024078">
    <property type="entry name" value="LmbE-like_dom_sf"/>
</dbReference>
<organism evidence="4 5">
    <name type="scientific">Geodia barretti</name>
    <name type="common">Barrett's horny sponge</name>
    <dbReference type="NCBI Taxonomy" id="519541"/>
    <lineage>
        <taxon>Eukaryota</taxon>
        <taxon>Metazoa</taxon>
        <taxon>Porifera</taxon>
        <taxon>Demospongiae</taxon>
        <taxon>Heteroscleromorpha</taxon>
        <taxon>Tetractinellida</taxon>
        <taxon>Astrophorina</taxon>
        <taxon>Geodiidae</taxon>
        <taxon>Geodia</taxon>
    </lineage>
</organism>
<dbReference type="Proteomes" id="UP001174909">
    <property type="component" value="Unassembled WGS sequence"/>
</dbReference>
<dbReference type="SUPFAM" id="SSF102588">
    <property type="entry name" value="LmbE-like"/>
    <property type="match status" value="1"/>
</dbReference>
<proteinExistence type="inferred from homology"/>
<feature type="domain" description="Luciferase-like" evidence="3">
    <location>
        <begin position="2"/>
        <end position="202"/>
    </location>
</feature>
<name>A0AA35SB37_GEOBA</name>
<dbReference type="InterPro" id="IPR011251">
    <property type="entry name" value="Luciferase-like_dom"/>
</dbReference>
<dbReference type="EC" id="3.5.1.89" evidence="2"/>
<evidence type="ECO:0000256" key="1">
    <source>
        <dbReference type="ARBA" id="ARBA00006066"/>
    </source>
</evidence>
<dbReference type="InterPro" id="IPR003737">
    <property type="entry name" value="GlcNAc_PI_deacetylase-related"/>
</dbReference>
<accession>A0AA35SB37</accession>
<keyword evidence="5" id="KW-1185">Reference proteome</keyword>
<evidence type="ECO:0000313" key="4">
    <source>
        <dbReference type="EMBL" id="CAI8026414.1"/>
    </source>
</evidence>
<reference evidence="4" key="1">
    <citation type="submission" date="2023-03" db="EMBL/GenBank/DDBJ databases">
        <authorList>
            <person name="Steffen K."/>
            <person name="Cardenas P."/>
        </authorList>
    </citation>
    <scope>NUCLEOTIDE SEQUENCE</scope>
</reference>
<dbReference type="GO" id="GO:0016705">
    <property type="term" value="F:oxidoreductase activity, acting on paired donors, with incorporation or reduction of molecular oxygen"/>
    <property type="evidence" value="ECO:0007669"/>
    <property type="project" value="InterPro"/>
</dbReference>
<dbReference type="EMBL" id="CASHTH010002212">
    <property type="protein sequence ID" value="CAI8026414.1"/>
    <property type="molecule type" value="Genomic_DNA"/>
</dbReference>
<dbReference type="AlphaFoldDB" id="A0AA35SB37"/>
<dbReference type="GO" id="GO:0000225">
    <property type="term" value="F:N-acetylglucosaminylphosphatidylinositol deacetylase activity"/>
    <property type="evidence" value="ECO:0007669"/>
    <property type="project" value="UniProtKB-EC"/>
</dbReference>
<evidence type="ECO:0000256" key="2">
    <source>
        <dbReference type="ARBA" id="ARBA00012176"/>
    </source>
</evidence>
<dbReference type="Pfam" id="PF02585">
    <property type="entry name" value="PIG-L"/>
    <property type="match status" value="1"/>
</dbReference>
<dbReference type="Pfam" id="PF00296">
    <property type="entry name" value="Bac_luciferase"/>
    <property type="match status" value="1"/>
</dbReference>
<dbReference type="Gene3D" id="3.40.50.10320">
    <property type="entry name" value="LmbE-like"/>
    <property type="match status" value="1"/>
</dbReference>